<name>K7AEQ9_9ALTE</name>
<dbReference type="PANTHER" id="PTHR32552:SF81">
    <property type="entry name" value="TONB-DEPENDENT OUTER MEMBRANE RECEPTOR"/>
    <property type="match status" value="1"/>
</dbReference>
<evidence type="ECO:0000256" key="1">
    <source>
        <dbReference type="ARBA" id="ARBA00004571"/>
    </source>
</evidence>
<dbReference type="GO" id="GO:0009279">
    <property type="term" value="C:cell outer membrane"/>
    <property type="evidence" value="ECO:0007669"/>
    <property type="project" value="UniProtKB-SubCell"/>
</dbReference>
<feature type="domain" description="TonB-dependent receptor-like beta-barrel" evidence="14">
    <location>
        <begin position="376"/>
        <end position="818"/>
    </location>
</feature>
<dbReference type="SUPFAM" id="SSF56935">
    <property type="entry name" value="Porins"/>
    <property type="match status" value="1"/>
</dbReference>
<dbReference type="InterPro" id="IPR036942">
    <property type="entry name" value="Beta-barrel_TonB_sf"/>
</dbReference>
<dbReference type="HOGENOM" id="CLU_008287_15_0_6"/>
<dbReference type="InterPro" id="IPR039426">
    <property type="entry name" value="TonB-dep_rcpt-like"/>
</dbReference>
<feature type="signal peptide" evidence="13">
    <location>
        <begin position="1"/>
        <end position="41"/>
    </location>
</feature>
<dbReference type="Pfam" id="PF07715">
    <property type="entry name" value="Plug"/>
    <property type="match status" value="1"/>
</dbReference>
<dbReference type="OrthoDB" id="7051185at2"/>
<evidence type="ECO:0000313" key="16">
    <source>
        <dbReference type="EMBL" id="AGH46537.1"/>
    </source>
</evidence>
<evidence type="ECO:0000259" key="15">
    <source>
        <dbReference type="Pfam" id="PF07715"/>
    </source>
</evidence>
<evidence type="ECO:0000256" key="2">
    <source>
        <dbReference type="ARBA" id="ARBA00022448"/>
    </source>
</evidence>
<dbReference type="STRING" id="1129794.C427_4435"/>
<keyword evidence="8 12" id="KW-0798">TonB box</keyword>
<keyword evidence="10 11" id="KW-0998">Cell outer membrane</keyword>
<keyword evidence="5 11" id="KW-0812">Transmembrane</keyword>
<evidence type="ECO:0000256" key="11">
    <source>
        <dbReference type="PROSITE-ProRule" id="PRU01360"/>
    </source>
</evidence>
<dbReference type="InterPro" id="IPR012910">
    <property type="entry name" value="Plug_dom"/>
</dbReference>
<dbReference type="eggNOG" id="COG4773">
    <property type="taxonomic scope" value="Bacteria"/>
</dbReference>
<dbReference type="AlphaFoldDB" id="K7AEQ9"/>
<feature type="domain" description="TonB-dependent receptor plug" evidence="15">
    <location>
        <begin position="67"/>
        <end position="170"/>
    </location>
</feature>
<dbReference type="KEGG" id="gps:C427_4435"/>
<evidence type="ECO:0000259" key="14">
    <source>
        <dbReference type="Pfam" id="PF00593"/>
    </source>
</evidence>
<evidence type="ECO:0000256" key="3">
    <source>
        <dbReference type="ARBA" id="ARBA00022452"/>
    </source>
</evidence>
<gene>
    <name evidence="16" type="ORF">C427_4435</name>
</gene>
<dbReference type="PANTHER" id="PTHR32552">
    <property type="entry name" value="FERRICHROME IRON RECEPTOR-RELATED"/>
    <property type="match status" value="1"/>
</dbReference>
<sequence>MVLNTHKHTAFNHIAFNQITFKLTPLSFALICISTSSMVLAQEAATANESSGIEVIQITSTKRVTSLMETGQAVSAFSEESMAQMNIDGSQDLVQYSPSLIISSSRISIRGVGRPNTALGSDPGVGIYTDGVYNTENGIFDYCNFCDIERIEVLRGPQGTLYGRNAVGGAINVISKEPQRELGGYVNLEAGNDGYLVTQGQVTGPLGETFSAIATLSKMERDALQENLAADVGDLDNRDRTYYSVTLKADWTENFTSTLRYMNYDRSENPSPGYLGDAYPTDFVNLGEGPLPGIFTGSNALNHVSGYSIANPAVNDINQTNVDTLGQQDVETKRLTFISTLTLDDLEFKYTYGDNEFTYDSIADGDVSNAAFGGMNFSEMFRQITTLVGIPGGVYLPNPLTGAPITLASDMTASVIQSGEFTSHELQMVSNYDGALNFIAGVYYFNSEESQYSDFVERGFGLMQGDAIAANYGGLPAELGLPADSGTFLGFPGFQPGLYQFYSSLIGAPFEATSNGDGGFLYYGQNELETTATALYGQLEYEVNDALALTAGLRYSNDEKTGSDDVFAYLSVPKNQHLVDDSWNKVTWRLQADWNVDKDTFVYGYISTGYRSGGFNLGAASAAPVDVVDPEELTAFEVGYKKSLYDNNVNLSLAAYYYDYVDLQVLSTVTEGGVTTAAFDNAAQATVMGFEVELQAWLTSDLRLMTTYSYTDSEYDDYTAVDSTACAILGECDIQDLSGNKLNMAPENKFSVSATQFFELDDMGTVLLTAGYSYVGEQYSRSFNRSDWDQVDSYDRIDARLSWTSESEAFEVAAFVRNAADERDILRYTTPSTVTRLQNVELSDPISYGLQVRYSFY</sequence>
<evidence type="ECO:0000256" key="12">
    <source>
        <dbReference type="RuleBase" id="RU003357"/>
    </source>
</evidence>
<accession>K7AEQ9</accession>
<feature type="chain" id="PRO_5003901547" description="TonB-dependent receptor" evidence="13">
    <location>
        <begin position="42"/>
        <end position="857"/>
    </location>
</feature>
<keyword evidence="9 11" id="KW-0472">Membrane</keyword>
<evidence type="ECO:0000256" key="9">
    <source>
        <dbReference type="ARBA" id="ARBA00023136"/>
    </source>
</evidence>
<protein>
    <recommendedName>
        <fullName evidence="18">TonB-dependent receptor</fullName>
    </recommendedName>
</protein>
<reference evidence="16 17" key="1">
    <citation type="journal article" date="2013" name="Genome Announc.">
        <title>Complete Genome Sequence of Glaciecola psychrophila Strain 170T.</title>
        <authorList>
            <person name="Yin J."/>
            <person name="Chen J."/>
            <person name="Liu G."/>
            <person name="Yu Y."/>
            <person name="Song L."/>
            <person name="Wang X."/>
            <person name="Qu X."/>
        </authorList>
    </citation>
    <scope>NUCLEOTIDE SEQUENCE [LARGE SCALE GENOMIC DNA]</scope>
    <source>
        <strain evidence="16 17">170</strain>
    </source>
</reference>
<dbReference type="InterPro" id="IPR000531">
    <property type="entry name" value="Beta-barrel_TonB"/>
</dbReference>
<keyword evidence="3 11" id="KW-1134">Transmembrane beta strand</keyword>
<dbReference type="Proteomes" id="UP000011864">
    <property type="component" value="Chromosome"/>
</dbReference>
<dbReference type="EMBL" id="CP003837">
    <property type="protein sequence ID" value="AGH46537.1"/>
    <property type="molecule type" value="Genomic_DNA"/>
</dbReference>
<keyword evidence="17" id="KW-1185">Reference proteome</keyword>
<evidence type="ECO:0000256" key="6">
    <source>
        <dbReference type="ARBA" id="ARBA00023004"/>
    </source>
</evidence>
<keyword evidence="2 11" id="KW-0813">Transport</keyword>
<dbReference type="Gene3D" id="2.40.170.20">
    <property type="entry name" value="TonB-dependent receptor, beta-barrel domain"/>
    <property type="match status" value="2"/>
</dbReference>
<evidence type="ECO:0000256" key="4">
    <source>
        <dbReference type="ARBA" id="ARBA00022496"/>
    </source>
</evidence>
<evidence type="ECO:0000313" key="17">
    <source>
        <dbReference type="Proteomes" id="UP000011864"/>
    </source>
</evidence>
<evidence type="ECO:0000256" key="10">
    <source>
        <dbReference type="ARBA" id="ARBA00023237"/>
    </source>
</evidence>
<evidence type="ECO:0000256" key="7">
    <source>
        <dbReference type="ARBA" id="ARBA00023065"/>
    </source>
</evidence>
<evidence type="ECO:0000256" key="13">
    <source>
        <dbReference type="SAM" id="SignalP"/>
    </source>
</evidence>
<keyword evidence="13" id="KW-0732">Signal</keyword>
<dbReference type="Pfam" id="PF00593">
    <property type="entry name" value="TonB_dep_Rec_b-barrel"/>
    <property type="match status" value="1"/>
</dbReference>
<dbReference type="PROSITE" id="PS52016">
    <property type="entry name" value="TONB_DEPENDENT_REC_3"/>
    <property type="match status" value="1"/>
</dbReference>
<comment type="subcellular location">
    <subcellularLocation>
        <location evidence="1 11">Cell outer membrane</location>
        <topology evidence="1 11">Multi-pass membrane protein</topology>
    </subcellularLocation>
</comment>
<organism evidence="16 17">
    <name type="scientific">Paraglaciecola psychrophila 170</name>
    <dbReference type="NCBI Taxonomy" id="1129794"/>
    <lineage>
        <taxon>Bacteria</taxon>
        <taxon>Pseudomonadati</taxon>
        <taxon>Pseudomonadota</taxon>
        <taxon>Gammaproteobacteria</taxon>
        <taxon>Alteromonadales</taxon>
        <taxon>Alteromonadaceae</taxon>
        <taxon>Paraglaciecola</taxon>
    </lineage>
</organism>
<dbReference type="PATRIC" id="fig|1129794.4.peg.4417"/>
<dbReference type="RefSeq" id="WP_007640936.1">
    <property type="nucleotide sequence ID" value="NC_020514.1"/>
</dbReference>
<evidence type="ECO:0000256" key="8">
    <source>
        <dbReference type="ARBA" id="ARBA00023077"/>
    </source>
</evidence>
<keyword evidence="7" id="KW-0406">Ion transport</keyword>
<keyword evidence="4" id="KW-0410">Iron transport</keyword>
<evidence type="ECO:0000256" key="5">
    <source>
        <dbReference type="ARBA" id="ARBA00022692"/>
    </source>
</evidence>
<keyword evidence="6" id="KW-0408">Iron</keyword>
<comment type="similarity">
    <text evidence="11 12">Belongs to the TonB-dependent receptor family.</text>
</comment>
<dbReference type="GO" id="GO:0006826">
    <property type="term" value="P:iron ion transport"/>
    <property type="evidence" value="ECO:0007669"/>
    <property type="project" value="UniProtKB-KW"/>
</dbReference>
<evidence type="ECO:0008006" key="18">
    <source>
        <dbReference type="Google" id="ProtNLM"/>
    </source>
</evidence>
<proteinExistence type="inferred from homology"/>